<name>A0A6G0XF63_9STRA</name>
<organism evidence="4 5">
    <name type="scientific">Aphanomyces euteiches</name>
    <dbReference type="NCBI Taxonomy" id="100861"/>
    <lineage>
        <taxon>Eukaryota</taxon>
        <taxon>Sar</taxon>
        <taxon>Stramenopiles</taxon>
        <taxon>Oomycota</taxon>
        <taxon>Saprolegniomycetes</taxon>
        <taxon>Saprolegniales</taxon>
        <taxon>Verrucalvaceae</taxon>
        <taxon>Aphanomyces</taxon>
    </lineage>
</organism>
<feature type="region of interest" description="Disordered" evidence="2">
    <location>
        <begin position="1442"/>
        <end position="1479"/>
    </location>
</feature>
<dbReference type="EMBL" id="VJMJ01000070">
    <property type="protein sequence ID" value="KAF0738817.1"/>
    <property type="molecule type" value="Genomic_DNA"/>
</dbReference>
<reference evidence="4 5" key="1">
    <citation type="submission" date="2019-07" db="EMBL/GenBank/DDBJ databases">
        <title>Genomics analysis of Aphanomyces spp. identifies a new class of oomycete effector associated with host adaptation.</title>
        <authorList>
            <person name="Gaulin E."/>
        </authorList>
    </citation>
    <scope>NUCLEOTIDE SEQUENCE [LARGE SCALE GENOMIC DNA]</scope>
    <source>
        <strain evidence="4 5">ATCC 201684</strain>
    </source>
</reference>
<dbReference type="PANTHER" id="PTHR34894:SF5">
    <property type="entry name" value="EF-HAND DOMAIN-CONTAINING PROTEIN"/>
    <property type="match status" value="1"/>
</dbReference>
<dbReference type="PANTHER" id="PTHR34894">
    <property type="entry name" value="SAM-DEPENDENT METHYLTRANSFERASE RSMI, CONSERVED SITE"/>
    <property type="match status" value="1"/>
</dbReference>
<proteinExistence type="predicted"/>
<dbReference type="InterPro" id="IPR018247">
    <property type="entry name" value="EF_Hand_1_Ca_BS"/>
</dbReference>
<feature type="domain" description="EF-hand" evidence="3">
    <location>
        <begin position="1140"/>
        <end position="1175"/>
    </location>
</feature>
<protein>
    <recommendedName>
        <fullName evidence="3">EF-hand domain-containing protein</fullName>
    </recommendedName>
</protein>
<dbReference type="SUPFAM" id="SSF47473">
    <property type="entry name" value="EF-hand"/>
    <property type="match status" value="1"/>
</dbReference>
<accession>A0A6G0XF63</accession>
<sequence length="1479" mass="166413">MLPHSLLPLTKSPQKAKLPTQREPSLTTLSPRKAKQKLKSNEIRGNEFTWTDHVNILPGNFAESQSNGTGTIQDILLFDQKLRDATPQPHEHHTKVNIHDWNMDPHADGSLSILTSNKRAFEVLTSDRGQRVIASLVKQWEADKYSDNGRSLWAVVETFFTKLPYVFVKEDEMNSKALLRYVSALATLKDVIVQALFCTNPSAAMAISATLMPTHNEKIPLYWYCHQLEREIQMLKNSTSDQSWEMVHSSDIGLLQQATAQALLTFWKLPKRERIAFLAQVFSNVTEIEADLVRVLLENNTFILQQVLEELGYQEKIAINKPKMSTVGAVVAMSLQVSNQARQLNKWRNRAKGESLEPIQVRHKGIQVNNTIEGEDVLGALEPLNVQLPNRIRRSVIPGDKGFQVVLMQDYQPFTRRDQTHLLAKDMWTVSTHTESLIHHLSLFIDSSREIKSVPPDVITLATLLLEWLHFERAKANSNAKDLTLEVFDNAHFKQCIVALMDLLKGQPESHVPDNIKWLAASLQGFVLRLQNQLPNSDSTSIPRAEASTATPADLRALLKHGFPSEIVNQILSISNEKQTKERESKIIILIEQLQQYLVDKFHRTFAKEANTPVGFGEVSSTQQQPITTSPVLKTLLDQMKCLLFDGSDGQLDEEQAASLMLEFLGSFEQRKNEKDSGGDLVKMLTIESLGNLFEKKVELQLLFGPLDKTTRSHIAKLQNFINKLLPENVSCTNLPKPTLSVTLKPNLIAELCTLVDEALAKKDVFGEKIAVTLETLKAIFQKTQEKTNGKSLEKTVQSMIEALSTLGDENLPDFISSFDDMITSLRVLLRSCEDPSKFRPAKTQSDSGSSSDDLVSVDTLVGNHHANSIPLSIIKLSKDLRIASDAAQIVSQAKLSISPTRKRSLNTDAQVLDPHDESQPRGRKGAGFNLFNLLLDNSRQKKQNVLGISANELSEMFIDNKTVLNVATVQKIIYQIYRERYECNLTEQDNPNTTAFIDFVYDWYLRKYGLRKLAMQHLSKLLLSLKKQKKKSKKALLFCRFLGLFPPLFDYSALNFALGLLNVWTNGTFTVSAAMTRVSLSAMNQILEDGYDRRFGPFCSTVLVKERLTRNACVSDPTSIEQDVALEIALDEFVKMKVNVESMLEDIYKAGDVNEDDAMGFDEFATVVRNLAPCVSDREIVKMFKEALLDSSFETITKNRFVNVIIDQGVLSSRVNKFKAPTGANSATFPEYEKEQFELLEETWRAHEAEIIKTIEQIPHKETSSSLLLRVRILNMIISKRIDSETAWLSHRMIIRDMERFKDLNESAISEIKKKEAFFKEAVTRITTSKFGLFGDNSKRPQGTTAISQTSPPPINSGVVQYVEQLGEHDEDEVDTDEANETDIARIEDSLRSKMLNLADAKCDTPIETQLNLFDDAVKKVRRLSMSRASKAITKLTSAMKKMGRNSGTLLTPAPAPTQKPEHSDSADDGDEDDDVSF</sequence>
<evidence type="ECO:0000313" key="4">
    <source>
        <dbReference type="EMBL" id="KAF0738817.1"/>
    </source>
</evidence>
<evidence type="ECO:0000313" key="5">
    <source>
        <dbReference type="Proteomes" id="UP000481153"/>
    </source>
</evidence>
<evidence type="ECO:0000256" key="1">
    <source>
        <dbReference type="ARBA" id="ARBA00022837"/>
    </source>
</evidence>
<dbReference type="VEuPathDB" id="FungiDB:AeMF1_016796"/>
<dbReference type="Proteomes" id="UP000481153">
    <property type="component" value="Unassembled WGS sequence"/>
</dbReference>
<evidence type="ECO:0000259" key="3">
    <source>
        <dbReference type="PROSITE" id="PS50222"/>
    </source>
</evidence>
<dbReference type="PROSITE" id="PS50222">
    <property type="entry name" value="EF_HAND_2"/>
    <property type="match status" value="1"/>
</dbReference>
<dbReference type="InterPro" id="IPR011992">
    <property type="entry name" value="EF-hand-dom_pair"/>
</dbReference>
<gene>
    <name evidence="4" type="ORF">Ae201684_005428</name>
</gene>
<keyword evidence="5" id="KW-1185">Reference proteome</keyword>
<dbReference type="GO" id="GO:0005509">
    <property type="term" value="F:calcium ion binding"/>
    <property type="evidence" value="ECO:0007669"/>
    <property type="project" value="InterPro"/>
</dbReference>
<keyword evidence="1" id="KW-0106">Calcium</keyword>
<feature type="compositionally biased region" description="Acidic residues" evidence="2">
    <location>
        <begin position="1468"/>
        <end position="1479"/>
    </location>
</feature>
<comment type="caution">
    <text evidence="4">The sequence shown here is derived from an EMBL/GenBank/DDBJ whole genome shotgun (WGS) entry which is preliminary data.</text>
</comment>
<dbReference type="PROSITE" id="PS00018">
    <property type="entry name" value="EF_HAND_1"/>
    <property type="match status" value="1"/>
</dbReference>
<evidence type="ECO:0000256" key="2">
    <source>
        <dbReference type="SAM" id="MobiDB-lite"/>
    </source>
</evidence>
<feature type="region of interest" description="Disordered" evidence="2">
    <location>
        <begin position="1"/>
        <end position="44"/>
    </location>
</feature>
<dbReference type="InterPro" id="IPR002048">
    <property type="entry name" value="EF_hand_dom"/>
</dbReference>